<dbReference type="Pfam" id="PF00140">
    <property type="entry name" value="Sigma70_r1_2"/>
    <property type="match status" value="1"/>
</dbReference>
<evidence type="ECO:0000256" key="4">
    <source>
        <dbReference type="ARBA" id="ARBA00023125"/>
    </source>
</evidence>
<dbReference type="InterPro" id="IPR009042">
    <property type="entry name" value="RNA_pol_sigma70_r1_2"/>
</dbReference>
<dbReference type="Pfam" id="PF04542">
    <property type="entry name" value="Sigma70_r2"/>
    <property type="match status" value="1"/>
</dbReference>
<dbReference type="GO" id="GO:0006352">
    <property type="term" value="P:DNA-templated transcription initiation"/>
    <property type="evidence" value="ECO:0007669"/>
    <property type="project" value="InterPro"/>
</dbReference>
<dbReference type="PANTHER" id="PTHR30603:SF60">
    <property type="entry name" value="RNA POLYMERASE SIGMA FACTOR RPOD"/>
    <property type="match status" value="1"/>
</dbReference>
<protein>
    <submittedName>
        <fullName evidence="8">RNA polymerase sigma factor RpoD/SigA</fullName>
    </submittedName>
</protein>
<evidence type="ECO:0000313" key="8">
    <source>
        <dbReference type="EMBL" id="MDA0162618.1"/>
    </source>
</evidence>
<dbReference type="GO" id="GO:0016987">
    <property type="term" value="F:sigma factor activity"/>
    <property type="evidence" value="ECO:0007669"/>
    <property type="project" value="UniProtKB-KW"/>
</dbReference>
<feature type="region of interest" description="Disordered" evidence="6">
    <location>
        <begin position="262"/>
        <end position="297"/>
    </location>
</feature>
<keyword evidence="4" id="KW-0238">DNA-binding</keyword>
<accession>A0A9X3MWG5</accession>
<dbReference type="RefSeq" id="WP_270041858.1">
    <property type="nucleotide sequence ID" value="NZ_JAPDOD010000019.1"/>
</dbReference>
<dbReference type="Pfam" id="PF04545">
    <property type="entry name" value="Sigma70_r4"/>
    <property type="match status" value="1"/>
</dbReference>
<dbReference type="NCBIfam" id="TIGR02937">
    <property type="entry name" value="sigma70-ECF"/>
    <property type="match status" value="1"/>
</dbReference>
<proteinExistence type="inferred from homology"/>
<comment type="caution">
    <text evidence="8">The sequence shown here is derived from an EMBL/GenBank/DDBJ whole genome shotgun (WGS) entry which is preliminary data.</text>
</comment>
<sequence>MAESHDGDGLGQFLRRAACTRLLTAAEERDLARRIERGDARAREHMIEANLLLVVSVAKRYRHPGIPLADLIQEGTIGLIRAVEKFDHRRGNRFSTYAVFLIRQYVARAVAEKSRLVRLPADANARLRRLQRLERDLRAQIGRAPTSAELAASLDMTRADVEHLRQIAAPVASLDEPAADGGAPLRDVLRDANAHDPFEALGDGRSVQALLDALSPRQRQVIVRRFGLGGSDAASPDAIALALGITRARVQQLESEALERMHRRLRPRDLPPGTSPALRLQALHESRRGGPDRAEAA</sequence>
<keyword evidence="2" id="KW-0805">Transcription regulation</keyword>
<evidence type="ECO:0000313" key="9">
    <source>
        <dbReference type="Proteomes" id="UP001149140"/>
    </source>
</evidence>
<dbReference type="PIRSF" id="PIRSF000770">
    <property type="entry name" value="RNA_pol_sigma-SigE/K"/>
    <property type="match status" value="1"/>
</dbReference>
<keyword evidence="9" id="KW-1185">Reference proteome</keyword>
<comment type="similarity">
    <text evidence="1">Belongs to the sigma-70 factor family.</text>
</comment>
<dbReference type="AlphaFoldDB" id="A0A9X3MWG5"/>
<dbReference type="InterPro" id="IPR000943">
    <property type="entry name" value="RNA_pol_sigma70"/>
</dbReference>
<dbReference type="InterPro" id="IPR013324">
    <property type="entry name" value="RNA_pol_sigma_r3/r4-like"/>
</dbReference>
<dbReference type="InterPro" id="IPR007624">
    <property type="entry name" value="RNA_pol_sigma70_r3"/>
</dbReference>
<dbReference type="SUPFAM" id="SSF88946">
    <property type="entry name" value="Sigma2 domain of RNA polymerase sigma factors"/>
    <property type="match status" value="1"/>
</dbReference>
<evidence type="ECO:0000259" key="7">
    <source>
        <dbReference type="PROSITE" id="PS00715"/>
    </source>
</evidence>
<evidence type="ECO:0000256" key="1">
    <source>
        <dbReference type="ARBA" id="ARBA00007788"/>
    </source>
</evidence>
<dbReference type="InterPro" id="IPR036388">
    <property type="entry name" value="WH-like_DNA-bd_sf"/>
</dbReference>
<dbReference type="Proteomes" id="UP001149140">
    <property type="component" value="Unassembled WGS sequence"/>
</dbReference>
<evidence type="ECO:0000256" key="6">
    <source>
        <dbReference type="SAM" id="MobiDB-lite"/>
    </source>
</evidence>
<dbReference type="CDD" id="cd06171">
    <property type="entry name" value="Sigma70_r4"/>
    <property type="match status" value="1"/>
</dbReference>
<evidence type="ECO:0000256" key="5">
    <source>
        <dbReference type="ARBA" id="ARBA00023163"/>
    </source>
</evidence>
<feature type="domain" description="RNA polymerase sigma-70" evidence="7">
    <location>
        <begin position="70"/>
        <end position="83"/>
    </location>
</feature>
<dbReference type="InterPro" id="IPR013325">
    <property type="entry name" value="RNA_pol_sigma_r2"/>
</dbReference>
<organism evidence="8 9">
    <name type="scientific">Solirubrobacter ginsenosidimutans</name>
    <dbReference type="NCBI Taxonomy" id="490573"/>
    <lineage>
        <taxon>Bacteria</taxon>
        <taxon>Bacillati</taxon>
        <taxon>Actinomycetota</taxon>
        <taxon>Thermoleophilia</taxon>
        <taxon>Solirubrobacterales</taxon>
        <taxon>Solirubrobacteraceae</taxon>
        <taxon>Solirubrobacter</taxon>
    </lineage>
</organism>
<gene>
    <name evidence="8" type="ORF">OM076_20255</name>
</gene>
<dbReference type="InterPro" id="IPR007630">
    <property type="entry name" value="RNA_pol_sigma70_r4"/>
</dbReference>
<feature type="compositionally biased region" description="Basic and acidic residues" evidence="6">
    <location>
        <begin position="282"/>
        <end position="297"/>
    </location>
</feature>
<dbReference type="PROSITE" id="PS00715">
    <property type="entry name" value="SIGMA70_1"/>
    <property type="match status" value="1"/>
</dbReference>
<dbReference type="Pfam" id="PF04539">
    <property type="entry name" value="Sigma70_r3"/>
    <property type="match status" value="1"/>
</dbReference>
<dbReference type="InterPro" id="IPR014284">
    <property type="entry name" value="RNA_pol_sigma-70_dom"/>
</dbReference>
<dbReference type="SUPFAM" id="SSF88659">
    <property type="entry name" value="Sigma3 and sigma4 domains of RNA polymerase sigma factors"/>
    <property type="match status" value="2"/>
</dbReference>
<evidence type="ECO:0000256" key="2">
    <source>
        <dbReference type="ARBA" id="ARBA00023015"/>
    </source>
</evidence>
<dbReference type="EMBL" id="JAPDOD010000019">
    <property type="protein sequence ID" value="MDA0162618.1"/>
    <property type="molecule type" value="Genomic_DNA"/>
</dbReference>
<dbReference type="GO" id="GO:0003677">
    <property type="term" value="F:DNA binding"/>
    <property type="evidence" value="ECO:0007669"/>
    <property type="project" value="UniProtKB-KW"/>
</dbReference>
<keyword evidence="3" id="KW-0731">Sigma factor</keyword>
<dbReference type="InterPro" id="IPR007627">
    <property type="entry name" value="RNA_pol_sigma70_r2"/>
</dbReference>
<dbReference type="PRINTS" id="PR00046">
    <property type="entry name" value="SIGMA70FCT"/>
</dbReference>
<dbReference type="Gene3D" id="1.10.601.10">
    <property type="entry name" value="RNA Polymerase Primary Sigma Factor"/>
    <property type="match status" value="1"/>
</dbReference>
<evidence type="ECO:0000256" key="3">
    <source>
        <dbReference type="ARBA" id="ARBA00023082"/>
    </source>
</evidence>
<reference evidence="8" key="1">
    <citation type="submission" date="2022-10" db="EMBL/GenBank/DDBJ databases">
        <title>The WGS of Solirubrobacter ginsenosidimutans DSM 21036.</title>
        <authorList>
            <person name="Jiang Z."/>
        </authorList>
    </citation>
    <scope>NUCLEOTIDE SEQUENCE</scope>
    <source>
        <strain evidence="8">DSM 21036</strain>
    </source>
</reference>
<dbReference type="InterPro" id="IPR050239">
    <property type="entry name" value="Sigma-70_RNA_pol_init_factors"/>
</dbReference>
<dbReference type="Gene3D" id="1.10.10.10">
    <property type="entry name" value="Winged helix-like DNA-binding domain superfamily/Winged helix DNA-binding domain"/>
    <property type="match status" value="2"/>
</dbReference>
<dbReference type="PANTHER" id="PTHR30603">
    <property type="entry name" value="RNA POLYMERASE SIGMA FACTOR RPO"/>
    <property type="match status" value="1"/>
</dbReference>
<name>A0A9X3MWG5_9ACTN</name>
<keyword evidence="5" id="KW-0804">Transcription</keyword>